<keyword evidence="3" id="KW-1185">Reference proteome</keyword>
<evidence type="ECO:0000256" key="1">
    <source>
        <dbReference type="SAM" id="Coils"/>
    </source>
</evidence>
<name>A0AAW1P7J3_9CHLO</name>
<feature type="coiled-coil region" evidence="1">
    <location>
        <begin position="60"/>
        <end position="87"/>
    </location>
</feature>
<evidence type="ECO:0000313" key="2">
    <source>
        <dbReference type="EMBL" id="KAK9805566.1"/>
    </source>
</evidence>
<dbReference type="EMBL" id="JALJOR010000015">
    <property type="protein sequence ID" value="KAK9805566.1"/>
    <property type="molecule type" value="Genomic_DNA"/>
</dbReference>
<dbReference type="Proteomes" id="UP001489004">
    <property type="component" value="Unassembled WGS sequence"/>
</dbReference>
<proteinExistence type="predicted"/>
<organism evidence="2 3">
    <name type="scientific">[Myrmecia] bisecta</name>
    <dbReference type="NCBI Taxonomy" id="41462"/>
    <lineage>
        <taxon>Eukaryota</taxon>
        <taxon>Viridiplantae</taxon>
        <taxon>Chlorophyta</taxon>
        <taxon>core chlorophytes</taxon>
        <taxon>Trebouxiophyceae</taxon>
        <taxon>Trebouxiales</taxon>
        <taxon>Trebouxiaceae</taxon>
        <taxon>Myrmecia</taxon>
    </lineage>
</organism>
<reference evidence="2 3" key="1">
    <citation type="journal article" date="2024" name="Nat. Commun.">
        <title>Phylogenomics reveals the evolutionary origins of lichenization in chlorophyte algae.</title>
        <authorList>
            <person name="Puginier C."/>
            <person name="Libourel C."/>
            <person name="Otte J."/>
            <person name="Skaloud P."/>
            <person name="Haon M."/>
            <person name="Grisel S."/>
            <person name="Petersen M."/>
            <person name="Berrin J.G."/>
            <person name="Delaux P.M."/>
            <person name="Dal Grande F."/>
            <person name="Keller J."/>
        </authorList>
    </citation>
    <scope>NUCLEOTIDE SEQUENCE [LARGE SCALE GENOMIC DNA]</scope>
    <source>
        <strain evidence="2 3">SAG 2043</strain>
    </source>
</reference>
<keyword evidence="1" id="KW-0175">Coiled coil</keyword>
<accession>A0AAW1P7J3</accession>
<comment type="caution">
    <text evidence="2">The sequence shown here is derived from an EMBL/GenBank/DDBJ whole genome shotgun (WGS) entry which is preliminary data.</text>
</comment>
<evidence type="ECO:0000313" key="3">
    <source>
        <dbReference type="Proteomes" id="UP001489004"/>
    </source>
</evidence>
<sequence length="130" mass="14368">MPNVPAIAALSAKAFAYSTLEELEAGPLKDALAGVERSLELKMQAQMEKQAAAALASKQKATLDAREARLRQQVAELRAELARVKGERRLFARAMDASARREHAKWRRSRKYARAALATRHSLPACRGNE</sequence>
<gene>
    <name evidence="2" type="ORF">WJX72_005285</name>
</gene>
<dbReference type="AlphaFoldDB" id="A0AAW1P7J3"/>
<protein>
    <submittedName>
        <fullName evidence="2">Uncharacterized protein</fullName>
    </submittedName>
</protein>